<name>A0A316BYD0_PSESE</name>
<dbReference type="Gene3D" id="3.20.20.70">
    <property type="entry name" value="Aldolase class I"/>
    <property type="match status" value="1"/>
</dbReference>
<dbReference type="InterPro" id="IPR001155">
    <property type="entry name" value="OxRdtase_FMN_N"/>
</dbReference>
<protein>
    <submittedName>
        <fullName evidence="7">2,4-dienoyl-CoA reductase-like NADH-dependent reductase (Old Yellow Enzyme family)</fullName>
    </submittedName>
</protein>
<evidence type="ECO:0000313" key="8">
    <source>
        <dbReference type="Proteomes" id="UP000245396"/>
    </source>
</evidence>
<keyword evidence="8" id="KW-1185">Reference proteome</keyword>
<sequence length="366" mass="39741">MTVNLFSPITLGNLDFPNRIAVAPMCQYSADDGSATDWHLQHWMNLAMSGAGMVTVEMTDVERRGRITHGCLGLYSDHNEGAAKRTLDAARRVAAPGTKFGVQLAHAGRKAANRRPWEGGDALGPTEDPWPIVSASAIAFDEGWQVPQALDEAGIERIVALFAESAQRALRAGFDFIELHSAHGYLLHQFLSPLSNKRTDKWGGSLENRMRFPVAVARAVREAAPELMMGARMSVTDWVDGGFTVEDAVEVARAYKEAGAAYICCSSGGNSPLQKIPTGPGYQVHLATAVREGAGIATRAVGLIDDARQADGIIRENKADMVAVARALIADPRWPWRAAATLGHEFHPAPQLLRGEPFMRHWTRKS</sequence>
<accession>A0A316BYD0</accession>
<evidence type="ECO:0000259" key="6">
    <source>
        <dbReference type="Pfam" id="PF00724"/>
    </source>
</evidence>
<dbReference type="InterPro" id="IPR044152">
    <property type="entry name" value="YqjM-like"/>
</dbReference>
<keyword evidence="5" id="KW-0560">Oxidoreductase</keyword>
<comment type="caution">
    <text evidence="7">The sequence shown here is derived from an EMBL/GenBank/DDBJ whole genome shotgun (WGS) entry which is preliminary data.</text>
</comment>
<evidence type="ECO:0000256" key="2">
    <source>
        <dbReference type="ARBA" id="ARBA00022630"/>
    </source>
</evidence>
<evidence type="ECO:0000256" key="4">
    <source>
        <dbReference type="ARBA" id="ARBA00022857"/>
    </source>
</evidence>
<feature type="domain" description="NADH:flavin oxidoreductase/NADH oxidase N-terminal" evidence="6">
    <location>
        <begin position="4"/>
        <end position="342"/>
    </location>
</feature>
<dbReference type="RefSeq" id="WP_109614197.1">
    <property type="nucleotide sequence ID" value="NZ_QGGG01000015.1"/>
</dbReference>
<reference evidence="7 8" key="1">
    <citation type="submission" date="2018-05" db="EMBL/GenBank/DDBJ databases">
        <title>Genomic Encyclopedia of Type Strains, Phase IV (KMG-IV): sequencing the most valuable type-strain genomes for metagenomic binning, comparative biology and taxonomic classification.</title>
        <authorList>
            <person name="Goeker M."/>
        </authorList>
    </citation>
    <scope>NUCLEOTIDE SEQUENCE [LARGE SCALE GENOMIC DNA]</scope>
    <source>
        <strain evidence="7 8">DSM 6986</strain>
    </source>
</reference>
<dbReference type="EMBL" id="QGGG01000015">
    <property type="protein sequence ID" value="PWJ79444.1"/>
    <property type="molecule type" value="Genomic_DNA"/>
</dbReference>
<dbReference type="AlphaFoldDB" id="A0A316BYD0"/>
<dbReference type="Pfam" id="PF00724">
    <property type="entry name" value="Oxidored_FMN"/>
    <property type="match status" value="1"/>
</dbReference>
<keyword evidence="2" id="KW-0285">Flavoprotein</keyword>
<dbReference type="CDD" id="cd02932">
    <property type="entry name" value="OYE_YqiM_FMN"/>
    <property type="match status" value="1"/>
</dbReference>
<keyword evidence="3" id="KW-0288">FMN</keyword>
<dbReference type="GO" id="GO:0003959">
    <property type="term" value="F:NADPH dehydrogenase activity"/>
    <property type="evidence" value="ECO:0007669"/>
    <property type="project" value="InterPro"/>
</dbReference>
<evidence type="ECO:0000313" key="7">
    <source>
        <dbReference type="EMBL" id="PWJ79444.1"/>
    </source>
</evidence>
<keyword evidence="4" id="KW-0521">NADP</keyword>
<comment type="cofactor">
    <cofactor evidence="1">
        <name>FMN</name>
        <dbReference type="ChEBI" id="CHEBI:58210"/>
    </cofactor>
</comment>
<evidence type="ECO:0000256" key="5">
    <source>
        <dbReference type="ARBA" id="ARBA00023002"/>
    </source>
</evidence>
<dbReference type="OrthoDB" id="9804454at2"/>
<proteinExistence type="predicted"/>
<dbReference type="SUPFAM" id="SSF51395">
    <property type="entry name" value="FMN-linked oxidoreductases"/>
    <property type="match status" value="1"/>
</dbReference>
<dbReference type="STRING" id="1192868.GCA_000304395_00721"/>
<dbReference type="GO" id="GO:0050661">
    <property type="term" value="F:NADP binding"/>
    <property type="evidence" value="ECO:0007669"/>
    <property type="project" value="InterPro"/>
</dbReference>
<dbReference type="PANTHER" id="PTHR43303">
    <property type="entry name" value="NADPH DEHYDROGENASE C23G7.10C-RELATED"/>
    <property type="match status" value="1"/>
</dbReference>
<dbReference type="PANTHER" id="PTHR43303:SF4">
    <property type="entry name" value="NADPH DEHYDROGENASE C23G7.10C-RELATED"/>
    <property type="match status" value="1"/>
</dbReference>
<evidence type="ECO:0000256" key="3">
    <source>
        <dbReference type="ARBA" id="ARBA00022643"/>
    </source>
</evidence>
<evidence type="ECO:0000256" key="1">
    <source>
        <dbReference type="ARBA" id="ARBA00001917"/>
    </source>
</evidence>
<organism evidence="7 8">
    <name type="scientific">Pseudaminobacter salicylatoxidans</name>
    <dbReference type="NCBI Taxonomy" id="93369"/>
    <lineage>
        <taxon>Bacteria</taxon>
        <taxon>Pseudomonadati</taxon>
        <taxon>Pseudomonadota</taxon>
        <taxon>Alphaproteobacteria</taxon>
        <taxon>Hyphomicrobiales</taxon>
        <taxon>Phyllobacteriaceae</taxon>
        <taxon>Pseudaminobacter</taxon>
    </lineage>
</organism>
<dbReference type="InterPro" id="IPR013785">
    <property type="entry name" value="Aldolase_TIM"/>
</dbReference>
<gene>
    <name evidence="7" type="ORF">C7441_11553</name>
</gene>
<dbReference type="GO" id="GO:0010181">
    <property type="term" value="F:FMN binding"/>
    <property type="evidence" value="ECO:0007669"/>
    <property type="project" value="InterPro"/>
</dbReference>
<dbReference type="Proteomes" id="UP000245396">
    <property type="component" value="Unassembled WGS sequence"/>
</dbReference>